<dbReference type="Proteomes" id="UP001432062">
    <property type="component" value="Chromosome"/>
</dbReference>
<protein>
    <submittedName>
        <fullName evidence="1">Uncharacterized protein</fullName>
    </submittedName>
</protein>
<gene>
    <name evidence="1" type="ORF">OG563_26455</name>
</gene>
<dbReference type="RefSeq" id="WP_329405407.1">
    <property type="nucleotide sequence ID" value="NZ_CP109441.1"/>
</dbReference>
<dbReference type="EMBL" id="CP109441">
    <property type="protein sequence ID" value="WUV42789.1"/>
    <property type="molecule type" value="Genomic_DNA"/>
</dbReference>
<name>A0ABZ1YHU0_9NOCA</name>
<proteinExistence type="predicted"/>
<organism evidence="1 2">
    <name type="scientific">Nocardia vinacea</name>
    <dbReference type="NCBI Taxonomy" id="96468"/>
    <lineage>
        <taxon>Bacteria</taxon>
        <taxon>Bacillati</taxon>
        <taxon>Actinomycetota</taxon>
        <taxon>Actinomycetes</taxon>
        <taxon>Mycobacteriales</taxon>
        <taxon>Nocardiaceae</taxon>
        <taxon>Nocardia</taxon>
    </lineage>
</organism>
<evidence type="ECO:0000313" key="2">
    <source>
        <dbReference type="Proteomes" id="UP001432062"/>
    </source>
</evidence>
<reference evidence="1" key="1">
    <citation type="submission" date="2022-10" db="EMBL/GenBank/DDBJ databases">
        <title>The complete genomes of actinobacterial strains from the NBC collection.</title>
        <authorList>
            <person name="Joergensen T.S."/>
            <person name="Alvarez Arevalo M."/>
            <person name="Sterndorff E.B."/>
            <person name="Faurdal D."/>
            <person name="Vuksanovic O."/>
            <person name="Mourched A.-S."/>
            <person name="Charusanti P."/>
            <person name="Shaw S."/>
            <person name="Blin K."/>
            <person name="Weber T."/>
        </authorList>
    </citation>
    <scope>NUCLEOTIDE SEQUENCE</scope>
    <source>
        <strain evidence="1">NBC_01482</strain>
    </source>
</reference>
<keyword evidence="2" id="KW-1185">Reference proteome</keyword>
<evidence type="ECO:0000313" key="1">
    <source>
        <dbReference type="EMBL" id="WUV42789.1"/>
    </source>
</evidence>
<sequence length="132" mass="14173">MGVFVSRDQLVESYEGELTDRQLTFADTKIIEGEGLLMTLVPELEAGPHALAALVVTNVRTVVCAAVLRVVRNPTGVAYEQIAGITTRLSDEAASGVLEFTEKELATVRAALRGPKRRVGVVGVAAPRWWGV</sequence>
<accession>A0ABZ1YHU0</accession>